<dbReference type="Gene3D" id="3.40.50.300">
    <property type="entry name" value="P-loop containing nucleotide triphosphate hydrolases"/>
    <property type="match status" value="1"/>
</dbReference>
<organism evidence="2 3">
    <name type="scientific">Lysobacter spongiicola DSM 21749</name>
    <dbReference type="NCBI Taxonomy" id="1122188"/>
    <lineage>
        <taxon>Bacteria</taxon>
        <taxon>Pseudomonadati</taxon>
        <taxon>Pseudomonadota</taxon>
        <taxon>Gammaproteobacteria</taxon>
        <taxon>Lysobacterales</taxon>
        <taxon>Lysobacteraceae</taxon>
        <taxon>Novilysobacter</taxon>
    </lineage>
</organism>
<dbReference type="STRING" id="1122188.SAMN02745674_01170"/>
<dbReference type="RefSeq" id="WP_078757780.1">
    <property type="nucleotide sequence ID" value="NZ_FUXP01000003.1"/>
</dbReference>
<dbReference type="EMBL" id="FUXP01000003">
    <property type="protein sequence ID" value="SJZ90270.1"/>
    <property type="molecule type" value="Genomic_DNA"/>
</dbReference>
<keyword evidence="3" id="KW-1185">Reference proteome</keyword>
<evidence type="ECO:0000313" key="3">
    <source>
        <dbReference type="Proteomes" id="UP000190061"/>
    </source>
</evidence>
<dbReference type="Proteomes" id="UP000190061">
    <property type="component" value="Unassembled WGS sequence"/>
</dbReference>
<name>A0A1T4PFD6_9GAMM</name>
<feature type="region of interest" description="Disordered" evidence="1">
    <location>
        <begin position="80"/>
        <end position="99"/>
    </location>
</feature>
<evidence type="ECO:0008006" key="4">
    <source>
        <dbReference type="Google" id="ProtNLM"/>
    </source>
</evidence>
<evidence type="ECO:0000313" key="2">
    <source>
        <dbReference type="EMBL" id="SJZ90270.1"/>
    </source>
</evidence>
<dbReference type="InterPro" id="IPR027417">
    <property type="entry name" value="P-loop_NTPase"/>
</dbReference>
<accession>A0A1T4PFD6</accession>
<sequence>MTHPLAGSADGPRLALTGVPRGGTTLACRILDQCADTVALFEPMPVNELPAADPTAAVAAVSQFFESTRRQLLDDGTAVGKHRGGALPDNPFSSERNSAGRRRLQVSRGVIEIGRPASRFTLVVKHNAAFTALLPELAAALPTLAVVRNPLSVLASWNSVDLPVGRGRLPAGERLCPALARVLGATPDLLERQLEILGWFFGRFREALPPERVLRYEDIVASQGALLRERAGLVGSYDQPLSERNASADYVGADVERFASALVGRAECWRPWYGEEDVVGLVERLRVLSGAGGGMGRGRG</sequence>
<evidence type="ECO:0000256" key="1">
    <source>
        <dbReference type="SAM" id="MobiDB-lite"/>
    </source>
</evidence>
<gene>
    <name evidence="2" type="ORF">SAMN02745674_01170</name>
</gene>
<dbReference type="OrthoDB" id="7029230at2"/>
<reference evidence="2 3" key="1">
    <citation type="submission" date="2017-02" db="EMBL/GenBank/DDBJ databases">
        <authorList>
            <person name="Peterson S.W."/>
        </authorList>
    </citation>
    <scope>NUCLEOTIDE SEQUENCE [LARGE SCALE GENOMIC DNA]</scope>
    <source>
        <strain evidence="2 3">DSM 21749</strain>
    </source>
</reference>
<dbReference type="SUPFAM" id="SSF52540">
    <property type="entry name" value="P-loop containing nucleoside triphosphate hydrolases"/>
    <property type="match status" value="1"/>
</dbReference>
<dbReference type="AlphaFoldDB" id="A0A1T4PFD6"/>
<protein>
    <recommendedName>
        <fullName evidence="4">Sulfotransferase family protein</fullName>
    </recommendedName>
</protein>
<proteinExistence type="predicted"/>